<gene>
    <name evidence="2" type="ORF">FZC84_10765</name>
</gene>
<dbReference type="NCBIfam" id="NF041644">
    <property type="entry name" value="CBO0543_fam"/>
    <property type="match status" value="1"/>
</dbReference>
<sequence>MGEYQTLTSKMNDQLLEIYEYKLELWQNFVLNSWQFWFGVALTVLPVILWLYLHDNKKTGTFLLAGLTTAILSALLDTSGNFLGWYDYQYDVFPIAPNYIPWDFVFIPVLTMFTLQFFTKFNILLRGAILSAFIAFIGLPLLSSLGIYVLLNWNYFFSFVTMFIIFLLSYLVSKAGHLG</sequence>
<feature type="transmembrane region" description="Helical" evidence="1">
    <location>
        <begin position="99"/>
        <end position="118"/>
    </location>
</feature>
<feature type="transmembrane region" description="Helical" evidence="1">
    <location>
        <begin position="34"/>
        <end position="53"/>
    </location>
</feature>
<comment type="caution">
    <text evidence="2">The sequence shown here is derived from an EMBL/GenBank/DDBJ whole genome shotgun (WGS) entry which is preliminary data.</text>
</comment>
<organism evidence="2 3">
    <name type="scientific">Rossellomorea vietnamensis</name>
    <dbReference type="NCBI Taxonomy" id="218284"/>
    <lineage>
        <taxon>Bacteria</taxon>
        <taxon>Bacillati</taxon>
        <taxon>Bacillota</taxon>
        <taxon>Bacilli</taxon>
        <taxon>Bacillales</taxon>
        <taxon>Bacillaceae</taxon>
        <taxon>Rossellomorea</taxon>
    </lineage>
</organism>
<feature type="transmembrane region" description="Helical" evidence="1">
    <location>
        <begin position="155"/>
        <end position="173"/>
    </location>
</feature>
<dbReference type="InterPro" id="IPR048147">
    <property type="entry name" value="CBO0543-like"/>
</dbReference>
<dbReference type="EMBL" id="VTEG01000006">
    <property type="protein sequence ID" value="TYR99234.1"/>
    <property type="molecule type" value="Genomic_DNA"/>
</dbReference>
<accession>A0A5D4MBK7</accession>
<evidence type="ECO:0000313" key="2">
    <source>
        <dbReference type="EMBL" id="TYR99234.1"/>
    </source>
</evidence>
<dbReference type="RefSeq" id="WP_187444372.1">
    <property type="nucleotide sequence ID" value="NZ_VTEG01000006.1"/>
</dbReference>
<proteinExistence type="predicted"/>
<dbReference type="Proteomes" id="UP000325182">
    <property type="component" value="Unassembled WGS sequence"/>
</dbReference>
<feature type="transmembrane region" description="Helical" evidence="1">
    <location>
        <begin position="60"/>
        <end position="79"/>
    </location>
</feature>
<keyword evidence="1" id="KW-0472">Membrane</keyword>
<protein>
    <submittedName>
        <fullName evidence="2">Uncharacterized protein</fullName>
    </submittedName>
</protein>
<evidence type="ECO:0000313" key="3">
    <source>
        <dbReference type="Proteomes" id="UP000325182"/>
    </source>
</evidence>
<keyword evidence="1" id="KW-1133">Transmembrane helix</keyword>
<reference evidence="2 3" key="1">
    <citation type="submission" date="2019-08" db="EMBL/GenBank/DDBJ databases">
        <title>Bacillus genomes from the desert of Cuatro Cienegas, Coahuila.</title>
        <authorList>
            <person name="Olmedo-Alvarez G."/>
        </authorList>
    </citation>
    <scope>NUCLEOTIDE SEQUENCE [LARGE SCALE GENOMIC DNA]</scope>
    <source>
        <strain evidence="2 3">CH128b_4D</strain>
    </source>
</reference>
<feature type="transmembrane region" description="Helical" evidence="1">
    <location>
        <begin position="130"/>
        <end position="149"/>
    </location>
</feature>
<dbReference type="AlphaFoldDB" id="A0A5D4MBK7"/>
<keyword evidence="1" id="KW-0812">Transmembrane</keyword>
<name>A0A5D4MBK7_9BACI</name>
<evidence type="ECO:0000256" key="1">
    <source>
        <dbReference type="SAM" id="Phobius"/>
    </source>
</evidence>